<dbReference type="InterPro" id="IPR049449">
    <property type="entry name" value="TesB_ACOT8-like_N"/>
</dbReference>
<feature type="domain" description="Acyl-CoA thioesterase-like C-terminal" evidence="4">
    <location>
        <begin position="205"/>
        <end position="311"/>
    </location>
</feature>
<accession>A0A1L9P5D5</accession>
<dbReference type="OrthoDB" id="68328at2759"/>
<evidence type="ECO:0000259" key="4">
    <source>
        <dbReference type="Pfam" id="PF20789"/>
    </source>
</evidence>
<dbReference type="EMBL" id="KV878125">
    <property type="protein sequence ID" value="OJI96747.1"/>
    <property type="molecule type" value="Genomic_DNA"/>
</dbReference>
<dbReference type="AlphaFoldDB" id="A0A1L9P5D5"/>
<dbReference type="Gene3D" id="2.40.160.210">
    <property type="entry name" value="Acyl-CoA thioesterase, double hotdog domain"/>
    <property type="match status" value="1"/>
</dbReference>
<feature type="domain" description="Acyl-CoA thioesterase-like N-terminal HotDog" evidence="3">
    <location>
        <begin position="24"/>
        <end position="115"/>
    </location>
</feature>
<dbReference type="Proteomes" id="UP000184073">
    <property type="component" value="Unassembled WGS sequence"/>
</dbReference>
<dbReference type="PANTHER" id="PTHR11066:SF35">
    <property type="entry name" value="ACYL-COA THIOESTERASE II"/>
    <property type="match status" value="1"/>
</dbReference>
<comment type="similarity">
    <text evidence="1">Belongs to the C/M/P thioester hydrolase family.</text>
</comment>
<dbReference type="GO" id="GO:0009062">
    <property type="term" value="P:fatty acid catabolic process"/>
    <property type="evidence" value="ECO:0007669"/>
    <property type="project" value="TreeGrafter"/>
</dbReference>
<dbReference type="InterPro" id="IPR049450">
    <property type="entry name" value="ACOT8-like_C"/>
</dbReference>
<dbReference type="CDD" id="cd03444">
    <property type="entry name" value="Thioesterase_II_repeat1"/>
    <property type="match status" value="1"/>
</dbReference>
<evidence type="ECO:0000256" key="1">
    <source>
        <dbReference type="ARBA" id="ARBA00006538"/>
    </source>
</evidence>
<gene>
    <name evidence="5" type="ORF">ASPVEDRAFT_36138</name>
</gene>
<dbReference type="VEuPathDB" id="FungiDB:ASPVEDRAFT_36138"/>
<dbReference type="PANTHER" id="PTHR11066">
    <property type="entry name" value="ACYL-COA THIOESTERASE"/>
    <property type="match status" value="1"/>
</dbReference>
<evidence type="ECO:0000256" key="2">
    <source>
        <dbReference type="ARBA" id="ARBA00022801"/>
    </source>
</evidence>
<reference evidence="6" key="1">
    <citation type="journal article" date="2017" name="Genome Biol.">
        <title>Comparative genomics reveals high biological diversity and specific adaptations in the industrially and medically important fungal genus Aspergillus.</title>
        <authorList>
            <person name="de Vries R.P."/>
            <person name="Riley R."/>
            <person name="Wiebenga A."/>
            <person name="Aguilar-Osorio G."/>
            <person name="Amillis S."/>
            <person name="Uchima C.A."/>
            <person name="Anderluh G."/>
            <person name="Asadollahi M."/>
            <person name="Askin M."/>
            <person name="Barry K."/>
            <person name="Battaglia E."/>
            <person name="Bayram O."/>
            <person name="Benocci T."/>
            <person name="Braus-Stromeyer S.A."/>
            <person name="Caldana C."/>
            <person name="Canovas D."/>
            <person name="Cerqueira G.C."/>
            <person name="Chen F."/>
            <person name="Chen W."/>
            <person name="Choi C."/>
            <person name="Clum A."/>
            <person name="Dos Santos R.A."/>
            <person name="Damasio A.R."/>
            <person name="Diallinas G."/>
            <person name="Emri T."/>
            <person name="Fekete E."/>
            <person name="Flipphi M."/>
            <person name="Freyberg S."/>
            <person name="Gallo A."/>
            <person name="Gournas C."/>
            <person name="Habgood R."/>
            <person name="Hainaut M."/>
            <person name="Harispe M.L."/>
            <person name="Henrissat B."/>
            <person name="Hilden K.S."/>
            <person name="Hope R."/>
            <person name="Hossain A."/>
            <person name="Karabika E."/>
            <person name="Karaffa L."/>
            <person name="Karanyi Z."/>
            <person name="Krasevec N."/>
            <person name="Kuo A."/>
            <person name="Kusch H."/>
            <person name="LaButti K."/>
            <person name="Lagendijk E.L."/>
            <person name="Lapidus A."/>
            <person name="Levasseur A."/>
            <person name="Lindquist E."/>
            <person name="Lipzen A."/>
            <person name="Logrieco A.F."/>
            <person name="MacCabe A."/>
            <person name="Maekelae M.R."/>
            <person name="Malavazi I."/>
            <person name="Melin P."/>
            <person name="Meyer V."/>
            <person name="Mielnichuk N."/>
            <person name="Miskei M."/>
            <person name="Molnar A.P."/>
            <person name="Mule G."/>
            <person name="Ngan C.Y."/>
            <person name="Orejas M."/>
            <person name="Orosz E."/>
            <person name="Ouedraogo J.P."/>
            <person name="Overkamp K.M."/>
            <person name="Park H.-S."/>
            <person name="Perrone G."/>
            <person name="Piumi F."/>
            <person name="Punt P.J."/>
            <person name="Ram A.F."/>
            <person name="Ramon A."/>
            <person name="Rauscher S."/>
            <person name="Record E."/>
            <person name="Riano-Pachon D.M."/>
            <person name="Robert V."/>
            <person name="Roehrig J."/>
            <person name="Ruller R."/>
            <person name="Salamov A."/>
            <person name="Salih N.S."/>
            <person name="Samson R.A."/>
            <person name="Sandor E."/>
            <person name="Sanguinetti M."/>
            <person name="Schuetze T."/>
            <person name="Sepcic K."/>
            <person name="Shelest E."/>
            <person name="Sherlock G."/>
            <person name="Sophianopoulou V."/>
            <person name="Squina F.M."/>
            <person name="Sun H."/>
            <person name="Susca A."/>
            <person name="Todd R.B."/>
            <person name="Tsang A."/>
            <person name="Unkles S.E."/>
            <person name="van de Wiele N."/>
            <person name="van Rossen-Uffink D."/>
            <person name="Oliveira J.V."/>
            <person name="Vesth T.C."/>
            <person name="Visser J."/>
            <person name="Yu J.-H."/>
            <person name="Zhou M."/>
            <person name="Andersen M.R."/>
            <person name="Archer D.B."/>
            <person name="Baker S.E."/>
            <person name="Benoit I."/>
            <person name="Brakhage A.A."/>
            <person name="Braus G.H."/>
            <person name="Fischer R."/>
            <person name="Frisvad J.C."/>
            <person name="Goldman G.H."/>
            <person name="Houbraken J."/>
            <person name="Oakley B."/>
            <person name="Pocsi I."/>
            <person name="Scazzocchio C."/>
            <person name="Seiboth B."/>
            <person name="vanKuyk P.A."/>
            <person name="Wortman J."/>
            <person name="Dyer P.S."/>
            <person name="Grigoriev I.V."/>
        </authorList>
    </citation>
    <scope>NUCLEOTIDE SEQUENCE [LARGE SCALE GENOMIC DNA]</scope>
    <source>
        <strain evidence="6">CBS 583.65</strain>
    </source>
</reference>
<dbReference type="Pfam" id="PF20789">
    <property type="entry name" value="4HBT_3C"/>
    <property type="match status" value="1"/>
</dbReference>
<dbReference type="GO" id="GO:0005782">
    <property type="term" value="C:peroxisomal matrix"/>
    <property type="evidence" value="ECO:0007669"/>
    <property type="project" value="UniProtKB-SubCell"/>
</dbReference>
<dbReference type="Pfam" id="PF13622">
    <property type="entry name" value="4HBT_3"/>
    <property type="match status" value="1"/>
</dbReference>
<evidence type="ECO:0008006" key="7">
    <source>
        <dbReference type="Google" id="ProtNLM"/>
    </source>
</evidence>
<name>A0A1L9P5D5_ASPVE</name>
<evidence type="ECO:0000313" key="5">
    <source>
        <dbReference type="EMBL" id="OJI96747.1"/>
    </source>
</evidence>
<dbReference type="InterPro" id="IPR029069">
    <property type="entry name" value="HotDog_dom_sf"/>
</dbReference>
<sequence>MANTLAEHVSVESVDDHYVSTYLPQKMGNSAPIAYGGYAIALAIHTAYKTAPDGFHLFSVFGHYLRAASTEAVMKCMPVELRRTKSFVTYRVSVEQEIPDTGQVRKCMEVLADFHRDEPSLLAYSDHPTRQYSHWKDCIPSERLVDRSQVELGKITETQYHTFNTLFGLSRNLYEGRPCPEGVTAQNMMGLAKTVKTTQDELSPVAKSSADWVRVKHALSTEGEQMAGLGFILDGVLSFLPLAHNHLFLEDVEACSSLDFALRIFSPRPKMEEWHLREAVNHHAGCGRTYSESKLWDEQGNMVACMSQQSILRVPVNVAKI</sequence>
<dbReference type="GeneID" id="63726652"/>
<dbReference type="InterPro" id="IPR003703">
    <property type="entry name" value="Acyl_CoA_thio"/>
</dbReference>
<keyword evidence="6" id="KW-1185">Reference proteome</keyword>
<dbReference type="GO" id="GO:0006637">
    <property type="term" value="P:acyl-CoA metabolic process"/>
    <property type="evidence" value="ECO:0007669"/>
    <property type="project" value="InterPro"/>
</dbReference>
<evidence type="ECO:0000259" key="3">
    <source>
        <dbReference type="Pfam" id="PF13622"/>
    </source>
</evidence>
<evidence type="ECO:0000313" key="6">
    <source>
        <dbReference type="Proteomes" id="UP000184073"/>
    </source>
</evidence>
<dbReference type="SUPFAM" id="SSF54637">
    <property type="entry name" value="Thioesterase/thiol ester dehydrase-isomerase"/>
    <property type="match status" value="2"/>
</dbReference>
<dbReference type="STRING" id="1036611.A0A1L9P5D5"/>
<protein>
    <recommendedName>
        <fullName evidence="7">Acyl-CoA thioesterase II</fullName>
    </recommendedName>
</protein>
<keyword evidence="2" id="KW-0378">Hydrolase</keyword>
<dbReference type="InterPro" id="IPR042171">
    <property type="entry name" value="Acyl-CoA_hotdog"/>
</dbReference>
<proteinExistence type="inferred from homology"/>
<organism evidence="5 6">
    <name type="scientific">Aspergillus versicolor CBS 583.65</name>
    <dbReference type="NCBI Taxonomy" id="1036611"/>
    <lineage>
        <taxon>Eukaryota</taxon>
        <taxon>Fungi</taxon>
        <taxon>Dikarya</taxon>
        <taxon>Ascomycota</taxon>
        <taxon>Pezizomycotina</taxon>
        <taxon>Eurotiomycetes</taxon>
        <taxon>Eurotiomycetidae</taxon>
        <taxon>Eurotiales</taxon>
        <taxon>Aspergillaceae</taxon>
        <taxon>Aspergillus</taxon>
        <taxon>Aspergillus subgen. Nidulantes</taxon>
    </lineage>
</organism>
<dbReference type="RefSeq" id="XP_040662510.1">
    <property type="nucleotide sequence ID" value="XM_040811141.1"/>
</dbReference>
<dbReference type="GO" id="GO:0047617">
    <property type="term" value="F:fatty acyl-CoA hydrolase activity"/>
    <property type="evidence" value="ECO:0007669"/>
    <property type="project" value="InterPro"/>
</dbReference>